<reference evidence="3" key="1">
    <citation type="submission" date="2023-06" db="EMBL/GenBank/DDBJ databases">
        <title>Genomic of Parafulvivirga corallium.</title>
        <authorList>
            <person name="Wang G."/>
        </authorList>
    </citation>
    <scope>NUCLEOTIDE SEQUENCE</scope>
    <source>
        <strain evidence="3">BMA10</strain>
    </source>
</reference>
<organism evidence="3 4">
    <name type="scientific">Splendidivirga corallicola</name>
    <dbReference type="NCBI Taxonomy" id="3051826"/>
    <lineage>
        <taxon>Bacteria</taxon>
        <taxon>Pseudomonadati</taxon>
        <taxon>Bacteroidota</taxon>
        <taxon>Cytophagia</taxon>
        <taxon>Cytophagales</taxon>
        <taxon>Splendidivirgaceae</taxon>
        <taxon>Splendidivirga</taxon>
    </lineage>
</organism>
<comment type="caution">
    <text evidence="3">The sequence shown here is derived from an EMBL/GenBank/DDBJ whole genome shotgun (WGS) entry which is preliminary data.</text>
</comment>
<dbReference type="EMBL" id="JAUJEA010000006">
    <property type="protein sequence ID" value="MDN5203149.1"/>
    <property type="molecule type" value="Genomic_DNA"/>
</dbReference>
<feature type="chain" id="PRO_5047296094" evidence="1">
    <location>
        <begin position="24"/>
        <end position="310"/>
    </location>
</feature>
<evidence type="ECO:0000256" key="1">
    <source>
        <dbReference type="SAM" id="SignalP"/>
    </source>
</evidence>
<keyword evidence="1" id="KW-0732">Signal</keyword>
<accession>A0ABT8KQX8</accession>
<dbReference type="InterPro" id="IPR007484">
    <property type="entry name" value="Peptidase_M28"/>
</dbReference>
<name>A0ABT8KQX8_9BACT</name>
<dbReference type="PANTHER" id="PTHR12147:SF26">
    <property type="entry name" value="PEPTIDASE M28 DOMAIN-CONTAINING PROTEIN"/>
    <property type="match status" value="1"/>
</dbReference>
<protein>
    <submittedName>
        <fullName evidence="3">M28 family peptidase</fullName>
    </submittedName>
</protein>
<sequence>MYYLKLIFRLSLSLILFSSSAFSQQKFDAIELLENFRILSSDEYGGRGTGQPGNKKARKFLVKKFKEAGLTPFGKSYLQPFDFIYKKTSEHLEGANVIGQIKGKKYPDKYIVIGAHYDHLGIQNGAIFNGADDNTSGTCALLALSQYFRQHTPDHSIIIAAFDAEEKGLIGSKHFVDNPPVPLEQMILNITMDMISRNIHHEIYIAGTYHYPFLKAPLEKAIKKSHLKVSFGHDVPDDKEKDDWTYSSDNAPFHIKNIPFAAFEVEDHPDYHKATDEFKHIEPAFYLEVVGLIINAVVQLDHDFENLKNK</sequence>
<evidence type="ECO:0000313" key="4">
    <source>
        <dbReference type="Proteomes" id="UP001172082"/>
    </source>
</evidence>
<evidence type="ECO:0000313" key="3">
    <source>
        <dbReference type="EMBL" id="MDN5203149.1"/>
    </source>
</evidence>
<feature type="domain" description="Peptidase M28" evidence="2">
    <location>
        <begin position="96"/>
        <end position="293"/>
    </location>
</feature>
<evidence type="ECO:0000259" key="2">
    <source>
        <dbReference type="Pfam" id="PF04389"/>
    </source>
</evidence>
<keyword evidence="4" id="KW-1185">Reference proteome</keyword>
<proteinExistence type="predicted"/>
<feature type="signal peptide" evidence="1">
    <location>
        <begin position="1"/>
        <end position="23"/>
    </location>
</feature>
<dbReference type="SUPFAM" id="SSF53187">
    <property type="entry name" value="Zn-dependent exopeptidases"/>
    <property type="match status" value="1"/>
</dbReference>
<gene>
    <name evidence="3" type="ORF">QQ008_17295</name>
</gene>
<dbReference type="RefSeq" id="WP_346753171.1">
    <property type="nucleotide sequence ID" value="NZ_JAUJEA010000006.1"/>
</dbReference>
<dbReference type="Pfam" id="PF04389">
    <property type="entry name" value="Peptidase_M28"/>
    <property type="match status" value="1"/>
</dbReference>
<dbReference type="PANTHER" id="PTHR12147">
    <property type="entry name" value="METALLOPEPTIDASE M28 FAMILY MEMBER"/>
    <property type="match status" value="1"/>
</dbReference>
<dbReference type="Gene3D" id="3.40.630.10">
    <property type="entry name" value="Zn peptidases"/>
    <property type="match status" value="1"/>
</dbReference>
<dbReference type="InterPro" id="IPR045175">
    <property type="entry name" value="M28_fam"/>
</dbReference>
<dbReference type="Proteomes" id="UP001172082">
    <property type="component" value="Unassembled WGS sequence"/>
</dbReference>